<feature type="transmembrane region" description="Helical" evidence="10">
    <location>
        <begin position="102"/>
        <end position="124"/>
    </location>
</feature>
<evidence type="ECO:0000256" key="2">
    <source>
        <dbReference type="ARBA" id="ARBA00022448"/>
    </source>
</evidence>
<protein>
    <submittedName>
        <fullName evidence="14">Beta-glucoside-specific PTS transporter subunit IIABC</fullName>
        <ecNumber evidence="14">2.7.1.-</ecNumber>
    </submittedName>
</protein>
<evidence type="ECO:0000256" key="3">
    <source>
        <dbReference type="ARBA" id="ARBA00022475"/>
    </source>
</evidence>
<feature type="domain" description="PTS EIIB type-1" evidence="12">
    <location>
        <begin position="4"/>
        <end position="86"/>
    </location>
</feature>
<feature type="transmembrane region" description="Helical" evidence="10">
    <location>
        <begin position="289"/>
        <end position="308"/>
    </location>
</feature>
<dbReference type="PROSITE" id="PS51098">
    <property type="entry name" value="PTS_EIIB_TYPE_1"/>
    <property type="match status" value="1"/>
</dbReference>
<keyword evidence="3" id="KW-1003">Cell membrane</keyword>
<name>A0ABS6D7K4_9FIRM</name>
<comment type="caution">
    <text evidence="14">The sequence shown here is derived from an EMBL/GenBank/DDBJ whole genome shotgun (WGS) entry which is preliminary data.</text>
</comment>
<dbReference type="CDD" id="cd00212">
    <property type="entry name" value="PTS_IIB_glc"/>
    <property type="match status" value="1"/>
</dbReference>
<evidence type="ECO:0000256" key="7">
    <source>
        <dbReference type="ARBA" id="ARBA00022989"/>
    </source>
</evidence>
<dbReference type="InterPro" id="IPR001996">
    <property type="entry name" value="PTS_IIB_1"/>
</dbReference>
<feature type="transmembrane region" description="Helical" evidence="10">
    <location>
        <begin position="433"/>
        <end position="455"/>
    </location>
</feature>
<dbReference type="Proteomes" id="UP000723714">
    <property type="component" value="Unassembled WGS sequence"/>
</dbReference>
<dbReference type="PROSITE" id="PS01035">
    <property type="entry name" value="PTS_EIIB_TYPE_1_CYS"/>
    <property type="match status" value="1"/>
</dbReference>
<gene>
    <name evidence="14" type="ORF">HGO97_017470</name>
</gene>
<keyword evidence="5" id="KW-0598">Phosphotransferase system</keyword>
<dbReference type="EC" id="2.7.1.-" evidence="14"/>
<evidence type="ECO:0000256" key="1">
    <source>
        <dbReference type="ARBA" id="ARBA00004651"/>
    </source>
</evidence>
<evidence type="ECO:0000259" key="13">
    <source>
        <dbReference type="PROSITE" id="PS51103"/>
    </source>
</evidence>
<evidence type="ECO:0000256" key="6">
    <source>
        <dbReference type="ARBA" id="ARBA00022692"/>
    </source>
</evidence>
<dbReference type="Pfam" id="PF00358">
    <property type="entry name" value="PTS_EIIA_1"/>
    <property type="match status" value="1"/>
</dbReference>
<feature type="transmembrane region" description="Helical" evidence="10">
    <location>
        <begin position="144"/>
        <end position="162"/>
    </location>
</feature>
<keyword evidence="15" id="KW-1185">Reference proteome</keyword>
<keyword evidence="14" id="KW-0808">Transferase</keyword>
<dbReference type="PANTHER" id="PTHR30175">
    <property type="entry name" value="PHOSPHOTRANSFERASE SYSTEM TRANSPORT PROTEIN"/>
    <property type="match status" value="1"/>
</dbReference>
<keyword evidence="8 10" id="KW-0472">Membrane</keyword>
<keyword evidence="7 10" id="KW-1133">Transmembrane helix</keyword>
<dbReference type="PROSITE" id="PS51103">
    <property type="entry name" value="PTS_EIIC_TYPE_1"/>
    <property type="match status" value="1"/>
</dbReference>
<evidence type="ECO:0000313" key="14">
    <source>
        <dbReference type="EMBL" id="MBU3877595.1"/>
    </source>
</evidence>
<organism evidence="14 15">
    <name type="scientific">Faecalicatena faecalis</name>
    <dbReference type="NCBI Taxonomy" id="2726362"/>
    <lineage>
        <taxon>Bacteria</taxon>
        <taxon>Bacillati</taxon>
        <taxon>Bacillota</taxon>
        <taxon>Clostridia</taxon>
        <taxon>Lachnospirales</taxon>
        <taxon>Lachnospiraceae</taxon>
        <taxon>Faecalicatena</taxon>
    </lineage>
</organism>
<evidence type="ECO:0000256" key="4">
    <source>
        <dbReference type="ARBA" id="ARBA00022597"/>
    </source>
</evidence>
<dbReference type="PROSITE" id="PS00371">
    <property type="entry name" value="PTS_EIIA_TYPE_1_HIS"/>
    <property type="match status" value="1"/>
</dbReference>
<feature type="domain" description="PTS EIIC type-1" evidence="13">
    <location>
        <begin position="105"/>
        <end position="465"/>
    </location>
</feature>
<dbReference type="Pfam" id="PF00367">
    <property type="entry name" value="PTS_EIIB"/>
    <property type="match status" value="1"/>
</dbReference>
<feature type="transmembrane region" description="Helical" evidence="10">
    <location>
        <begin position="213"/>
        <end position="233"/>
    </location>
</feature>
<evidence type="ECO:0000313" key="15">
    <source>
        <dbReference type="Proteomes" id="UP000723714"/>
    </source>
</evidence>
<dbReference type="InterPro" id="IPR013013">
    <property type="entry name" value="PTS_EIIC_1"/>
</dbReference>
<dbReference type="InterPro" id="IPR001127">
    <property type="entry name" value="PTS_EIIA_1_perm"/>
</dbReference>
<feature type="transmembrane region" description="Helical" evidence="10">
    <location>
        <begin position="359"/>
        <end position="380"/>
    </location>
</feature>
<reference evidence="14 15" key="1">
    <citation type="submission" date="2021-06" db="EMBL/GenBank/DDBJ databases">
        <title>Faecalicatena sp. nov. isolated from porcine feces.</title>
        <authorList>
            <person name="Oh B.S."/>
            <person name="Lee J.H."/>
        </authorList>
    </citation>
    <scope>NUCLEOTIDE SEQUENCE [LARGE SCALE GENOMIC DNA]</scope>
    <source>
        <strain evidence="14 15">AGMB00832</strain>
    </source>
</reference>
<dbReference type="InterPro" id="IPR050558">
    <property type="entry name" value="PTS_Sugar-Specific_Components"/>
</dbReference>
<evidence type="ECO:0000259" key="12">
    <source>
        <dbReference type="PROSITE" id="PS51098"/>
    </source>
</evidence>
<dbReference type="InterPro" id="IPR018113">
    <property type="entry name" value="PTrfase_EIIB_Cys"/>
</dbReference>
<dbReference type="RefSeq" id="WP_216244219.1">
    <property type="nucleotide sequence ID" value="NZ_JABACJ020000020.1"/>
</dbReference>
<feature type="transmembrane region" description="Helical" evidence="10">
    <location>
        <begin position="400"/>
        <end position="421"/>
    </location>
</feature>
<feature type="transmembrane region" description="Helical" evidence="10">
    <location>
        <begin position="174"/>
        <end position="193"/>
    </location>
</feature>
<keyword evidence="4" id="KW-0762">Sugar transport</keyword>
<keyword evidence="6 10" id="KW-0812">Transmembrane</keyword>
<dbReference type="PANTHER" id="PTHR30175:SF1">
    <property type="entry name" value="PTS SYSTEM ARBUTIN-, CELLOBIOSE-, AND SALICIN-SPECIFIC EIIBC COMPONENT-RELATED"/>
    <property type="match status" value="1"/>
</dbReference>
<evidence type="ECO:0000259" key="11">
    <source>
        <dbReference type="PROSITE" id="PS51093"/>
    </source>
</evidence>
<feature type="transmembrane region" description="Helical" evidence="10">
    <location>
        <begin position="253"/>
        <end position="277"/>
    </location>
</feature>
<evidence type="ECO:0000256" key="9">
    <source>
        <dbReference type="PROSITE-ProRule" id="PRU00421"/>
    </source>
</evidence>
<feature type="active site" description="Phosphocysteine intermediate; for EIIB activity" evidence="9">
    <location>
        <position position="26"/>
    </location>
</feature>
<comment type="subcellular location">
    <subcellularLocation>
        <location evidence="1">Cell membrane</location>
        <topology evidence="1">Multi-pass membrane protein</topology>
    </subcellularLocation>
</comment>
<evidence type="ECO:0000256" key="5">
    <source>
        <dbReference type="ARBA" id="ARBA00022683"/>
    </source>
</evidence>
<dbReference type="Pfam" id="PF02378">
    <property type="entry name" value="PTS_EIIC"/>
    <property type="match status" value="1"/>
</dbReference>
<evidence type="ECO:0000256" key="8">
    <source>
        <dbReference type="ARBA" id="ARBA00023136"/>
    </source>
</evidence>
<sequence>MDYESTAKKILQRVGGKENVISLVHCMTRLRFVLKDESIVDDEAVKKTKGVMGIMKKAGQYQIIIGNDVGNVFAELMKLGNFSNEAPKKTETKQEKKNMFSMLMDTISGIMAPVIPAIIGAAMIKVLLTLLPMIGILSTEGYTYNLLSVMGDGAFFFMPVLIAISASKKFGTNMYYAASIALIMLHPNFISLMNGAQEAGETVKFLKFIPVTYASYSYSVIPIILAVWSLKYVEKLVDKITPVVTKNFLKPMLVVLIEAPIALIVLGPLGAICGNVLSDVVYAIHDKLGFIAIGLVAGVYPFVVMAGMHHAFTPIKLGMIATTGFENFICIGELCSNMAQGAAALAVSIKSKNKDFKQIAGSSAFSALFAGITEPALYGVTVRLKRPMLGACIGGAVGGLFGGFFQLKCFGIATPAIVTIVQYVEEGRPSSLLIAALTILLTVAVTFIVTMFLGFEDVVDEDEEDLDMMITEAMAEPLPEEMQITIASPLEGKRIPLYEVNDATFAQEILGKGCAIVPETGVIYAPFDGKVDMMFETGHAAGLVSEDGVELLIHMGIDTVNLEGKYFHPKKKSGDTVKKGEVLIEFERQAILDAGYDITTPVIVTNSDQFAKIDTIETEHVSAMDELIYIR</sequence>
<dbReference type="NCBIfam" id="TIGR01995">
    <property type="entry name" value="PTS-II-ABC-beta"/>
    <property type="match status" value="1"/>
</dbReference>
<dbReference type="NCBIfam" id="TIGR00830">
    <property type="entry name" value="PTBA"/>
    <property type="match status" value="1"/>
</dbReference>
<keyword evidence="2" id="KW-0813">Transport</keyword>
<dbReference type="GO" id="GO:0016740">
    <property type="term" value="F:transferase activity"/>
    <property type="evidence" value="ECO:0007669"/>
    <property type="project" value="UniProtKB-KW"/>
</dbReference>
<dbReference type="EMBL" id="JABACJ020000020">
    <property type="protein sequence ID" value="MBU3877595.1"/>
    <property type="molecule type" value="Genomic_DNA"/>
</dbReference>
<feature type="domain" description="PTS EIIA type-1" evidence="11">
    <location>
        <begin position="502"/>
        <end position="606"/>
    </location>
</feature>
<proteinExistence type="predicted"/>
<accession>A0ABS6D7K4</accession>
<dbReference type="InterPro" id="IPR003352">
    <property type="entry name" value="PTS_EIIC"/>
</dbReference>
<evidence type="ECO:0000256" key="10">
    <source>
        <dbReference type="SAM" id="Phobius"/>
    </source>
</evidence>
<dbReference type="PROSITE" id="PS51093">
    <property type="entry name" value="PTS_EIIA_TYPE_1"/>
    <property type="match status" value="1"/>
</dbReference>
<dbReference type="InterPro" id="IPR011297">
    <property type="entry name" value="PTS_IIABC_b_glu"/>
</dbReference>